<keyword evidence="11" id="KW-1185">Reference proteome</keyword>
<organism evidence="10 11">
    <name type="scientific">Tetranychus urticae</name>
    <name type="common">Two-spotted spider mite</name>
    <dbReference type="NCBI Taxonomy" id="32264"/>
    <lineage>
        <taxon>Eukaryota</taxon>
        <taxon>Metazoa</taxon>
        <taxon>Ecdysozoa</taxon>
        <taxon>Arthropoda</taxon>
        <taxon>Chelicerata</taxon>
        <taxon>Arachnida</taxon>
        <taxon>Acari</taxon>
        <taxon>Acariformes</taxon>
        <taxon>Trombidiformes</taxon>
        <taxon>Prostigmata</taxon>
        <taxon>Eleutherengona</taxon>
        <taxon>Raphignathae</taxon>
        <taxon>Tetranychoidea</taxon>
        <taxon>Tetranychidae</taxon>
        <taxon>Tetranychus</taxon>
    </lineage>
</organism>
<dbReference type="Proteomes" id="UP000015104">
    <property type="component" value="Unassembled WGS sequence"/>
</dbReference>
<dbReference type="Pfam" id="PF10585">
    <property type="entry name" value="UBA_E1_SCCH"/>
    <property type="match status" value="1"/>
</dbReference>
<comment type="pathway">
    <text evidence="5">Protein modification.</text>
</comment>
<dbReference type="Gene3D" id="3.10.290.20">
    <property type="entry name" value="Ubiquitin-like 2 activating enzyme e1b. Chain: B, domain 3"/>
    <property type="match status" value="1"/>
</dbReference>
<feature type="domain" description="Ubiquitin-activating enzyme SCCH" evidence="8">
    <location>
        <begin position="109"/>
        <end position="176"/>
    </location>
</feature>
<keyword evidence="7" id="KW-0812">Transmembrane</keyword>
<name>T1KWM7_TETUR</name>
<evidence type="ECO:0000259" key="9">
    <source>
        <dbReference type="Pfam" id="PF14732"/>
    </source>
</evidence>
<keyword evidence="4" id="KW-0067">ATP-binding</keyword>
<dbReference type="EnsemblMetazoa" id="tetur24g02180.1">
    <property type="protein sequence ID" value="tetur24g02180.1"/>
    <property type="gene ID" value="tetur24g02180"/>
</dbReference>
<keyword evidence="7" id="KW-1133">Transmembrane helix</keyword>
<accession>T1KWM7</accession>
<evidence type="ECO:0000313" key="10">
    <source>
        <dbReference type="EnsemblMetazoa" id="tetur24g02180.1"/>
    </source>
</evidence>
<dbReference type="InterPro" id="IPR035985">
    <property type="entry name" value="Ubiquitin-activating_enz"/>
</dbReference>
<dbReference type="HOGENOM" id="CLU_611577_0_0_1"/>
<evidence type="ECO:0000256" key="6">
    <source>
        <dbReference type="SAM" id="MobiDB-lite"/>
    </source>
</evidence>
<sequence>MKLGISVASIFYYNLIIFFLIFLSLDDSSDKKPSTREWANSNNYDSKLLFDKLFKIDIEYLLKMSKLWENRRRPTPLTVDMLSKDDSNPKPSSSVNAVNGDVSANGQSLKDQRIWSLSECYEKFCESINILKKRLGDEGYLVWDKDDDEALDFVTSVANLRSHCFGIEKKSRFDVKSMAGNIIPAISSTNSIVGGLITLQLIHLLRKLNEVKDATDQKEIDQKCKEACKCIYLRKVGLNARNLISSYDLFEPNPNCLVCNTGRIPEIELTCNLSETTMNDFVEQIIMKIFNFVCPDIQIEGQPIIIWSSEDADESEKAESKKKYLNKYPQVHHKQRLRVYDLLQNHSLIINLLDGKVDKSENEERFYIMKIINEGSTKNGTEEKDEENDKDNNCMEVENGNSGVEIICDNGDDSDVFIVDSNSKEKRKLDFDAEEILEVPGVSKKLKI</sequence>
<dbReference type="Pfam" id="PF14732">
    <property type="entry name" value="UAE_UbL"/>
    <property type="match status" value="1"/>
</dbReference>
<dbReference type="STRING" id="32264.T1KWM7"/>
<evidence type="ECO:0000256" key="7">
    <source>
        <dbReference type="SAM" id="Phobius"/>
    </source>
</evidence>
<evidence type="ECO:0000256" key="4">
    <source>
        <dbReference type="ARBA" id="ARBA00022840"/>
    </source>
</evidence>
<evidence type="ECO:0000256" key="2">
    <source>
        <dbReference type="ARBA" id="ARBA00022741"/>
    </source>
</evidence>
<dbReference type="Gene3D" id="1.10.10.520">
    <property type="entry name" value="Ubiquitin activating enzymes (Uba3). Chain: B, domain 2"/>
    <property type="match status" value="1"/>
</dbReference>
<feature type="domain" description="Ubiquitin/SUMO-activating enzyme ubiquitin-like" evidence="9">
    <location>
        <begin position="269"/>
        <end position="354"/>
    </location>
</feature>
<comment type="similarity">
    <text evidence="1">Belongs to the ubiquitin-activating E1 family.</text>
</comment>
<reference evidence="11" key="1">
    <citation type="submission" date="2011-08" db="EMBL/GenBank/DDBJ databases">
        <authorList>
            <person name="Rombauts S."/>
        </authorList>
    </citation>
    <scope>NUCLEOTIDE SEQUENCE</scope>
    <source>
        <strain evidence="11">London</strain>
    </source>
</reference>
<keyword evidence="7" id="KW-0472">Membrane</keyword>
<keyword evidence="3" id="KW-0833">Ubl conjugation pathway</keyword>
<dbReference type="GO" id="GO:0008641">
    <property type="term" value="F:ubiquitin-like modifier activating enzyme activity"/>
    <property type="evidence" value="ECO:0007669"/>
    <property type="project" value="InterPro"/>
</dbReference>
<protein>
    <submittedName>
        <fullName evidence="10">Uncharacterized protein</fullName>
    </submittedName>
</protein>
<reference evidence="10" key="2">
    <citation type="submission" date="2015-06" db="UniProtKB">
        <authorList>
            <consortium name="EnsemblMetazoa"/>
        </authorList>
    </citation>
    <scope>IDENTIFICATION</scope>
</reference>
<evidence type="ECO:0000259" key="8">
    <source>
        <dbReference type="Pfam" id="PF10585"/>
    </source>
</evidence>
<evidence type="ECO:0000256" key="5">
    <source>
        <dbReference type="ARBA" id="ARBA00043952"/>
    </source>
</evidence>
<dbReference type="eggNOG" id="KOG2013">
    <property type="taxonomic scope" value="Eukaryota"/>
</dbReference>
<feature type="region of interest" description="Disordered" evidence="6">
    <location>
        <begin position="79"/>
        <end position="98"/>
    </location>
</feature>
<feature type="transmembrane region" description="Helical" evidence="7">
    <location>
        <begin position="7"/>
        <end position="25"/>
    </location>
</feature>
<dbReference type="InterPro" id="IPR023318">
    <property type="entry name" value="Ub_act_enz_dom_a_sf"/>
</dbReference>
<dbReference type="GO" id="GO:0005524">
    <property type="term" value="F:ATP binding"/>
    <property type="evidence" value="ECO:0007669"/>
    <property type="project" value="UniProtKB-KW"/>
</dbReference>
<dbReference type="InterPro" id="IPR019572">
    <property type="entry name" value="UBA_E1_SCCH"/>
</dbReference>
<dbReference type="AlphaFoldDB" id="T1KWM7"/>
<keyword evidence="2" id="KW-0547">Nucleotide-binding</keyword>
<evidence type="ECO:0000256" key="3">
    <source>
        <dbReference type="ARBA" id="ARBA00022786"/>
    </source>
</evidence>
<evidence type="ECO:0000256" key="1">
    <source>
        <dbReference type="ARBA" id="ARBA00005673"/>
    </source>
</evidence>
<evidence type="ECO:0000313" key="11">
    <source>
        <dbReference type="Proteomes" id="UP000015104"/>
    </source>
</evidence>
<proteinExistence type="inferred from homology"/>
<dbReference type="EMBL" id="CAEY01000646">
    <property type="status" value="NOT_ANNOTATED_CDS"/>
    <property type="molecule type" value="Genomic_DNA"/>
</dbReference>
<dbReference type="SUPFAM" id="SSF69572">
    <property type="entry name" value="Activating enzymes of the ubiquitin-like proteins"/>
    <property type="match status" value="1"/>
</dbReference>
<dbReference type="InterPro" id="IPR028077">
    <property type="entry name" value="UAE_UbL_dom"/>
</dbReference>